<dbReference type="SMART" id="SM00421">
    <property type="entry name" value="HTH_LUXR"/>
    <property type="match status" value="1"/>
</dbReference>
<dbReference type="RefSeq" id="WP_158866591.1">
    <property type="nucleotide sequence ID" value="NZ_CP046401.1"/>
</dbReference>
<keyword evidence="9" id="KW-1185">Reference proteome</keyword>
<evidence type="ECO:0000256" key="4">
    <source>
        <dbReference type="ARBA" id="ARBA00022803"/>
    </source>
</evidence>
<dbReference type="GO" id="GO:0005737">
    <property type="term" value="C:cytoplasm"/>
    <property type="evidence" value="ECO:0007669"/>
    <property type="project" value="UniProtKB-SubCell"/>
</dbReference>
<proteinExistence type="inferred from homology"/>
<dbReference type="InterPro" id="IPR051476">
    <property type="entry name" value="Bac_ResReg_Asp_Phosphatase"/>
</dbReference>
<evidence type="ECO:0000256" key="2">
    <source>
        <dbReference type="ARBA" id="ARBA00022490"/>
    </source>
</evidence>
<keyword evidence="2" id="KW-0963">Cytoplasm</keyword>
<dbReference type="InterPro" id="IPR016032">
    <property type="entry name" value="Sig_transdc_resp-reg_C-effctor"/>
</dbReference>
<dbReference type="InterPro" id="IPR036388">
    <property type="entry name" value="WH-like_DNA-bd_sf"/>
</dbReference>
<dbReference type="InterPro" id="IPR000792">
    <property type="entry name" value="Tscrpt_reg_LuxR_C"/>
</dbReference>
<keyword evidence="3" id="KW-0677">Repeat</keyword>
<feature type="transmembrane region" description="Helical" evidence="6">
    <location>
        <begin position="299"/>
        <end position="320"/>
    </location>
</feature>
<dbReference type="GO" id="GO:0003677">
    <property type="term" value="F:DNA binding"/>
    <property type="evidence" value="ECO:0007669"/>
    <property type="project" value="InterPro"/>
</dbReference>
<gene>
    <name evidence="8" type="ORF">GM418_12360</name>
</gene>
<dbReference type="GO" id="GO:0006355">
    <property type="term" value="P:regulation of DNA-templated transcription"/>
    <property type="evidence" value="ECO:0007669"/>
    <property type="project" value="InterPro"/>
</dbReference>
<dbReference type="Gene3D" id="1.10.10.10">
    <property type="entry name" value="Winged helix-like DNA-binding domain superfamily/Winged helix DNA-binding domain"/>
    <property type="match status" value="1"/>
</dbReference>
<keyword evidence="6" id="KW-0472">Membrane</keyword>
<dbReference type="SMART" id="SM00028">
    <property type="entry name" value="TPR"/>
    <property type="match status" value="4"/>
</dbReference>
<evidence type="ECO:0000256" key="6">
    <source>
        <dbReference type="SAM" id="Phobius"/>
    </source>
</evidence>
<comment type="similarity">
    <text evidence="5">Belongs to the Rap family.</text>
</comment>
<organism evidence="8 9">
    <name type="scientific">Maribellus comscasis</name>
    <dbReference type="NCBI Taxonomy" id="2681766"/>
    <lineage>
        <taxon>Bacteria</taxon>
        <taxon>Pseudomonadati</taxon>
        <taxon>Bacteroidota</taxon>
        <taxon>Bacteroidia</taxon>
        <taxon>Marinilabiliales</taxon>
        <taxon>Prolixibacteraceae</taxon>
        <taxon>Maribellus</taxon>
    </lineage>
</organism>
<evidence type="ECO:0000259" key="7">
    <source>
        <dbReference type="PROSITE" id="PS00622"/>
    </source>
</evidence>
<name>A0A6I6JZ43_9BACT</name>
<feature type="domain" description="HTH luxR-type" evidence="7">
    <location>
        <begin position="439"/>
        <end position="466"/>
    </location>
</feature>
<dbReference type="Proteomes" id="UP000428260">
    <property type="component" value="Chromosome"/>
</dbReference>
<dbReference type="AlphaFoldDB" id="A0A6I6JZ43"/>
<dbReference type="Pfam" id="PF00196">
    <property type="entry name" value="GerE"/>
    <property type="match status" value="1"/>
</dbReference>
<dbReference type="PANTHER" id="PTHR46630">
    <property type="entry name" value="TETRATRICOPEPTIDE REPEAT PROTEIN 29"/>
    <property type="match status" value="1"/>
</dbReference>
<keyword evidence="4" id="KW-0802">TPR repeat</keyword>
<keyword evidence="6" id="KW-1133">Transmembrane helix</keyword>
<dbReference type="KEGG" id="mcos:GM418_12360"/>
<dbReference type="PANTHER" id="PTHR46630:SF1">
    <property type="entry name" value="TETRATRICOPEPTIDE REPEAT PROTEIN 29"/>
    <property type="match status" value="1"/>
</dbReference>
<reference evidence="8 9" key="1">
    <citation type="submission" date="2019-11" db="EMBL/GenBank/DDBJ databases">
        <authorList>
            <person name="Zheng R.K."/>
            <person name="Sun C.M."/>
        </authorList>
    </citation>
    <scope>NUCLEOTIDE SEQUENCE [LARGE SCALE GENOMIC DNA]</scope>
    <source>
        <strain evidence="8 9">WC007</strain>
    </source>
</reference>
<dbReference type="InterPro" id="IPR019734">
    <property type="entry name" value="TPR_rpt"/>
</dbReference>
<sequence>MLKIFISILVFIQWANVLPAENSPGDSIINMAKNYIRKSQPDAAIPLLIHLIDSSRYDETIIKANINLAEAYRQKKEYKKGIDLIKFILKKYKLADDDLAFAYNRIAALYNESEDRQLHGKDSAIYYSERCIKLAEQTGNINLLATSQNEIAYAYRTKRDLQRSLDYCQKAYTNFIDLRMYEYAINVAINLSGTYIDLHEYDKALEVNEEAFQLFSEDLNKNLYMRLYLNKAHVYQMMEDYKNAFEAMGTARSMQKTYYEDRIRFQINEMSAKYDLQTKEFQIKEIEANQKIIAQQKKYLSIILIIVVFTFVITLLTIYLKRKNSIQKEKLTEQENLRLKLSLDAKERELHYKNRELSEAISATISINETLKSIKLLLNPDSNGKAIKAINGTLNRNLNWEKFQVTFNEVYPAFFVHLNERYPALTKNEKRLCAFLLMDMKTSEIANLMNISETSVSKNRNRLRKKLGLEGSIDITAFFKTFV</sequence>
<comment type="subcellular location">
    <subcellularLocation>
        <location evidence="1">Cytoplasm</location>
    </subcellularLocation>
</comment>
<dbReference type="SUPFAM" id="SSF46894">
    <property type="entry name" value="C-terminal effector domain of the bipartite response regulators"/>
    <property type="match status" value="1"/>
</dbReference>
<dbReference type="EMBL" id="CP046401">
    <property type="protein sequence ID" value="QGY44423.1"/>
    <property type="molecule type" value="Genomic_DNA"/>
</dbReference>
<evidence type="ECO:0000256" key="1">
    <source>
        <dbReference type="ARBA" id="ARBA00004496"/>
    </source>
</evidence>
<evidence type="ECO:0000256" key="3">
    <source>
        <dbReference type="ARBA" id="ARBA00022737"/>
    </source>
</evidence>
<dbReference type="PROSITE" id="PS00622">
    <property type="entry name" value="HTH_LUXR_1"/>
    <property type="match status" value="1"/>
</dbReference>
<accession>A0A6I6JZ43</accession>
<evidence type="ECO:0000313" key="9">
    <source>
        <dbReference type="Proteomes" id="UP000428260"/>
    </source>
</evidence>
<dbReference type="SUPFAM" id="SSF48452">
    <property type="entry name" value="TPR-like"/>
    <property type="match status" value="2"/>
</dbReference>
<keyword evidence="6" id="KW-0812">Transmembrane</keyword>
<evidence type="ECO:0000313" key="8">
    <source>
        <dbReference type="EMBL" id="QGY44423.1"/>
    </source>
</evidence>
<dbReference type="InterPro" id="IPR011990">
    <property type="entry name" value="TPR-like_helical_dom_sf"/>
</dbReference>
<dbReference type="Gene3D" id="1.25.40.10">
    <property type="entry name" value="Tetratricopeptide repeat domain"/>
    <property type="match status" value="2"/>
</dbReference>
<protein>
    <recommendedName>
        <fullName evidence="7">HTH luxR-type domain-containing protein</fullName>
    </recommendedName>
</protein>
<evidence type="ECO:0000256" key="5">
    <source>
        <dbReference type="ARBA" id="ARBA00038253"/>
    </source>
</evidence>